<dbReference type="Pfam" id="PF06516">
    <property type="entry name" value="NUP"/>
    <property type="match status" value="1"/>
</dbReference>
<organism evidence="2 3">
    <name type="scientific">Ophiocordyceps australis</name>
    <dbReference type="NCBI Taxonomy" id="1399860"/>
    <lineage>
        <taxon>Eukaryota</taxon>
        <taxon>Fungi</taxon>
        <taxon>Dikarya</taxon>
        <taxon>Ascomycota</taxon>
        <taxon>Pezizomycotina</taxon>
        <taxon>Sordariomycetes</taxon>
        <taxon>Hypocreomycetidae</taxon>
        <taxon>Hypocreales</taxon>
        <taxon>Ophiocordycipitaceae</taxon>
        <taxon>Ophiocordyceps</taxon>
    </lineage>
</organism>
<protein>
    <recommendedName>
        <fullName evidence="4">Purine nucleoside permease</fullName>
    </recommendedName>
</protein>
<dbReference type="PANTHER" id="PTHR38643">
    <property type="entry name" value="PURINE NUCLEOSIDE PERMEASE C285.05-RELATED"/>
    <property type="match status" value="1"/>
</dbReference>
<reference evidence="2 3" key="1">
    <citation type="submission" date="2017-06" db="EMBL/GenBank/DDBJ databases">
        <title>Ant-infecting Ophiocordyceps genomes reveal a high diversity of potential behavioral manipulation genes and a possible major role for enterotoxins.</title>
        <authorList>
            <person name="De Bekker C."/>
            <person name="Evans H.C."/>
            <person name="Brachmann A."/>
            <person name="Hughes D.P."/>
        </authorList>
    </citation>
    <scope>NUCLEOTIDE SEQUENCE [LARGE SCALE GENOMIC DNA]</scope>
    <source>
        <strain evidence="2 3">1348a</strain>
    </source>
</reference>
<dbReference type="Proteomes" id="UP000224854">
    <property type="component" value="Unassembled WGS sequence"/>
</dbReference>
<feature type="signal peptide" evidence="1">
    <location>
        <begin position="1"/>
        <end position="23"/>
    </location>
</feature>
<keyword evidence="3" id="KW-1185">Reference proteome</keyword>
<comment type="caution">
    <text evidence="2">The sequence shown here is derived from an EMBL/GenBank/DDBJ whole genome shotgun (WGS) entry which is preliminary data.</text>
</comment>
<accession>A0A2C5Z115</accession>
<dbReference type="AlphaFoldDB" id="A0A2C5Z115"/>
<feature type="chain" id="PRO_5012880475" description="Purine nucleoside permease" evidence="1">
    <location>
        <begin position="24"/>
        <end position="413"/>
    </location>
</feature>
<name>A0A2C5Z115_9HYPO</name>
<evidence type="ECO:0008006" key="4">
    <source>
        <dbReference type="Google" id="ProtNLM"/>
    </source>
</evidence>
<dbReference type="OrthoDB" id="2331083at2759"/>
<keyword evidence="1" id="KW-0732">Signal</keyword>
<sequence length="413" mass="44257">MALNGHGMLITLCLLILVRHVAATQTSADGGSVIAPQWTPEADTWNKRFAEAHLGNLSASSLPLAGLSMLFPDLVCTADSRVCHVTLGEGEINAAASAAALALSPSLDLGRTYFLLSGIAGVSPRQATVGGVALARFAVQVALQYELDARSLPNPDWPSGYFAYGRDRPLQYPCVTYGTEVFELNVGLRDAAFGFASRATLADADGPRQYRQKYGAAHSLAVEPPAIVKCDVATSDVYYSGTRLAEAFDNTTTLWTNGTGVYCMSAQEDNAVLEVLLRAAIQGLVDFGRIIVLRSGSNFDRPPPGLTDWQHLTANNQQGFDLALANMFNAGIQIVAGILANWNCSFAAGLAPDNYIGDIFGSLGGHPDFGLGSITDGRRVEPVQRRRYRQASDLAKREMGRRGQFGPRALRKM</sequence>
<dbReference type="EMBL" id="NJEU01000538">
    <property type="protein sequence ID" value="PHH73014.1"/>
    <property type="molecule type" value="Genomic_DNA"/>
</dbReference>
<evidence type="ECO:0000256" key="1">
    <source>
        <dbReference type="SAM" id="SignalP"/>
    </source>
</evidence>
<evidence type="ECO:0000313" key="3">
    <source>
        <dbReference type="Proteomes" id="UP000224854"/>
    </source>
</evidence>
<gene>
    <name evidence="2" type="ORF">CDD82_5692</name>
</gene>
<dbReference type="GO" id="GO:0005783">
    <property type="term" value="C:endoplasmic reticulum"/>
    <property type="evidence" value="ECO:0007669"/>
    <property type="project" value="TreeGrafter"/>
</dbReference>
<dbReference type="PANTHER" id="PTHR38643:SF1">
    <property type="entry name" value="PURINE NUCLEOSIDE PERMEASE C285.05-RELATED"/>
    <property type="match status" value="1"/>
</dbReference>
<dbReference type="GO" id="GO:0055085">
    <property type="term" value="P:transmembrane transport"/>
    <property type="evidence" value="ECO:0007669"/>
    <property type="project" value="InterPro"/>
</dbReference>
<dbReference type="InterPro" id="IPR009486">
    <property type="entry name" value="Pur_nuclsid_perm"/>
</dbReference>
<proteinExistence type="predicted"/>
<evidence type="ECO:0000313" key="2">
    <source>
        <dbReference type="EMBL" id="PHH73014.1"/>
    </source>
</evidence>